<name>A0A0A9H2F1_ARUDO</name>
<accession>A0A0A9H2F1</accession>
<organism evidence="1">
    <name type="scientific">Arundo donax</name>
    <name type="common">Giant reed</name>
    <name type="synonym">Donax arundinaceus</name>
    <dbReference type="NCBI Taxonomy" id="35708"/>
    <lineage>
        <taxon>Eukaryota</taxon>
        <taxon>Viridiplantae</taxon>
        <taxon>Streptophyta</taxon>
        <taxon>Embryophyta</taxon>
        <taxon>Tracheophyta</taxon>
        <taxon>Spermatophyta</taxon>
        <taxon>Magnoliopsida</taxon>
        <taxon>Liliopsida</taxon>
        <taxon>Poales</taxon>
        <taxon>Poaceae</taxon>
        <taxon>PACMAD clade</taxon>
        <taxon>Arundinoideae</taxon>
        <taxon>Arundineae</taxon>
        <taxon>Arundo</taxon>
    </lineage>
</organism>
<dbReference type="AlphaFoldDB" id="A0A0A9H2F1"/>
<protein>
    <submittedName>
        <fullName evidence="1">Uncharacterized protein</fullName>
    </submittedName>
</protein>
<proteinExistence type="predicted"/>
<sequence>MFVLGPLFLSLIQKYAVLRVRRGKKGTSLISLCWDHNFRSFCL</sequence>
<reference evidence="1" key="2">
    <citation type="journal article" date="2015" name="Data Brief">
        <title>Shoot transcriptome of the giant reed, Arundo donax.</title>
        <authorList>
            <person name="Barrero R.A."/>
            <person name="Guerrero F.D."/>
            <person name="Moolhuijzen P."/>
            <person name="Goolsby J.A."/>
            <person name="Tidwell J."/>
            <person name="Bellgard S.E."/>
            <person name="Bellgard M.I."/>
        </authorList>
    </citation>
    <scope>NUCLEOTIDE SEQUENCE</scope>
    <source>
        <tissue evidence="1">Shoot tissue taken approximately 20 cm above the soil surface</tissue>
    </source>
</reference>
<dbReference type="EMBL" id="GBRH01166949">
    <property type="protein sequence ID" value="JAE30947.1"/>
    <property type="molecule type" value="Transcribed_RNA"/>
</dbReference>
<reference evidence="1" key="1">
    <citation type="submission" date="2014-09" db="EMBL/GenBank/DDBJ databases">
        <authorList>
            <person name="Magalhaes I.L.F."/>
            <person name="Oliveira U."/>
            <person name="Santos F.R."/>
            <person name="Vidigal T.H.D.A."/>
            <person name="Brescovit A.D."/>
            <person name="Santos A.J."/>
        </authorList>
    </citation>
    <scope>NUCLEOTIDE SEQUENCE</scope>
    <source>
        <tissue evidence="1">Shoot tissue taken approximately 20 cm above the soil surface</tissue>
    </source>
</reference>
<evidence type="ECO:0000313" key="1">
    <source>
        <dbReference type="EMBL" id="JAE30947.1"/>
    </source>
</evidence>